<dbReference type="InterPro" id="IPR029061">
    <property type="entry name" value="THDP-binding"/>
</dbReference>
<protein>
    <recommendedName>
        <fullName evidence="4">Pyruvate dehydrogenase E1 component subunit alpha</fullName>
        <ecNumber evidence="4">1.2.4.1</ecNumber>
    </recommendedName>
</protein>
<comment type="catalytic activity">
    <reaction evidence="4">
        <text>N(6)-[(R)-lipoyl]-L-lysyl-[protein] + pyruvate + H(+) = N(6)-[(R)-S(8)-acetyldihydrolipoyl]-L-lysyl-[protein] + CO2</text>
        <dbReference type="Rhea" id="RHEA:19189"/>
        <dbReference type="Rhea" id="RHEA-COMP:10474"/>
        <dbReference type="Rhea" id="RHEA-COMP:10478"/>
        <dbReference type="ChEBI" id="CHEBI:15361"/>
        <dbReference type="ChEBI" id="CHEBI:15378"/>
        <dbReference type="ChEBI" id="CHEBI:16526"/>
        <dbReference type="ChEBI" id="CHEBI:83099"/>
        <dbReference type="ChEBI" id="CHEBI:83111"/>
        <dbReference type="EC" id="1.2.4.1"/>
    </reaction>
</comment>
<dbReference type="SUPFAM" id="SSF52518">
    <property type="entry name" value="Thiamin diphosphate-binding fold (THDP-binding)"/>
    <property type="match status" value="1"/>
</dbReference>
<dbReference type="OrthoDB" id="9766715at2"/>
<evidence type="ECO:0000256" key="2">
    <source>
        <dbReference type="ARBA" id="ARBA00023002"/>
    </source>
</evidence>
<dbReference type="PANTHER" id="PTHR43380:SF1">
    <property type="entry name" value="2-OXOISOVALERATE DEHYDROGENASE SUBUNIT ALPHA, MITOCHONDRIAL"/>
    <property type="match status" value="1"/>
</dbReference>
<keyword evidence="2 4" id="KW-0560">Oxidoreductase</keyword>
<evidence type="ECO:0000259" key="5">
    <source>
        <dbReference type="Pfam" id="PF00676"/>
    </source>
</evidence>
<organism evidence="6 7">
    <name type="scientific">Xanthomonas hyacinthi</name>
    <dbReference type="NCBI Taxonomy" id="56455"/>
    <lineage>
        <taxon>Bacteria</taxon>
        <taxon>Pseudomonadati</taxon>
        <taxon>Pseudomonadota</taxon>
        <taxon>Gammaproteobacteria</taxon>
        <taxon>Lysobacterales</taxon>
        <taxon>Lysobacteraceae</taxon>
        <taxon>Xanthomonas</taxon>
    </lineage>
</organism>
<name>A0A2S7EWM4_9XANT</name>
<proteinExistence type="predicted"/>
<dbReference type="CDD" id="cd02000">
    <property type="entry name" value="TPP_E1_PDC_ADC_BCADC"/>
    <property type="match status" value="1"/>
</dbReference>
<dbReference type="GO" id="GO:0004739">
    <property type="term" value="F:pyruvate dehydrogenase (acetyl-transferring) activity"/>
    <property type="evidence" value="ECO:0007669"/>
    <property type="project" value="UniProtKB-UniRule"/>
</dbReference>
<evidence type="ECO:0000256" key="4">
    <source>
        <dbReference type="RuleBase" id="RU366007"/>
    </source>
</evidence>
<accession>A0A2S7EWM4</accession>
<dbReference type="EMBL" id="MDEG01000008">
    <property type="protein sequence ID" value="PPU97422.1"/>
    <property type="molecule type" value="Genomic_DNA"/>
</dbReference>
<evidence type="ECO:0000313" key="7">
    <source>
        <dbReference type="Proteomes" id="UP000238261"/>
    </source>
</evidence>
<dbReference type="AlphaFoldDB" id="A0A2S7EWM4"/>
<dbReference type="EC" id="1.2.4.1" evidence="4"/>
<evidence type="ECO:0000256" key="1">
    <source>
        <dbReference type="ARBA" id="ARBA00001964"/>
    </source>
</evidence>
<comment type="function">
    <text evidence="4">The pyruvate dehydrogenase complex catalyzes the overall conversion of pyruvate to acetyl-CoA and CO(2). It contains multiple copies of three enzymatic components: pyruvate dehydrogenase (E1), dihydrolipoamide acetyltransferase (E2) and lipoamide dehydrogenase (E3).</text>
</comment>
<gene>
    <name evidence="6" type="primary">pdhA</name>
    <name evidence="6" type="ORF">XhyaCFBP1156_10475</name>
</gene>
<evidence type="ECO:0000256" key="3">
    <source>
        <dbReference type="ARBA" id="ARBA00023052"/>
    </source>
</evidence>
<reference evidence="7" key="1">
    <citation type="submission" date="2016-08" db="EMBL/GenBank/DDBJ databases">
        <authorList>
            <person name="Merda D."/>
            <person name="Briand M."/>
            <person name="Taghouti G."/>
            <person name="Carrere S."/>
            <person name="Gouzy J."/>
            <person name="Portier P."/>
            <person name="Jacques M.-A."/>
            <person name="Fischer-Le Saux M."/>
        </authorList>
    </citation>
    <scope>NUCLEOTIDE SEQUENCE [LARGE SCALE GENOMIC DNA]</scope>
    <source>
        <strain evidence="7">CFBP1156</strain>
    </source>
</reference>
<dbReference type="InterPro" id="IPR050771">
    <property type="entry name" value="Alpha-ketoacid_DH_E1_comp"/>
</dbReference>
<comment type="cofactor">
    <cofactor evidence="1 4">
        <name>thiamine diphosphate</name>
        <dbReference type="ChEBI" id="CHEBI:58937"/>
    </cofactor>
</comment>
<dbReference type="Proteomes" id="UP000238261">
    <property type="component" value="Unassembled WGS sequence"/>
</dbReference>
<dbReference type="PANTHER" id="PTHR43380">
    <property type="entry name" value="2-OXOISOVALERATE DEHYDROGENASE SUBUNIT ALPHA, MITOCHONDRIAL"/>
    <property type="match status" value="1"/>
</dbReference>
<keyword evidence="7" id="KW-1185">Reference proteome</keyword>
<evidence type="ECO:0000313" key="6">
    <source>
        <dbReference type="EMBL" id="PPU97422.1"/>
    </source>
</evidence>
<dbReference type="RefSeq" id="WP_046978775.1">
    <property type="nucleotide sequence ID" value="NZ_CP043476.1"/>
</dbReference>
<feature type="domain" description="Dehydrogenase E1 component" evidence="5">
    <location>
        <begin position="41"/>
        <end position="322"/>
    </location>
</feature>
<keyword evidence="4 6" id="KW-0670">Pyruvate</keyword>
<comment type="subunit">
    <text evidence="4">Heterodimer of an alpha and a beta chain.</text>
</comment>
<dbReference type="Pfam" id="PF00676">
    <property type="entry name" value="E1_dh"/>
    <property type="match status" value="1"/>
</dbReference>
<dbReference type="InterPro" id="IPR001017">
    <property type="entry name" value="DH_E1"/>
</dbReference>
<sequence length="368" mass="40108">MTIAAQFEIEFLQYLDAGGQPVRDALPADSANPQTLLALFKQMLYVRTFDSKAVALQRTGKLGTYASCLGHEATHIGIGAAMRSGDVLAPSYREYGAMFMRGVRPRDVLLYWGGDERGSDFLRDSDAARDFPICVPISTQCLHAAGAALAFKLRGEGHVAVATCGDGGSSKTDFYAALNSAGAYQLPLILCVINNGWAISVPRAAQTGAQTLAQKGLAGGLHCLQVDGNDLIAVLEAMRQARERALSGQGGSVIEFLTYRLSDHTTADDARRYRDAAEVKQAWEREPLTRLRSWLTAQGLWSEAEEAAWKQECARLVDIEVDTYLAMPVQPVEAMFDYLYADPPPDLLAQRAEAIALEQRPALERRHG</sequence>
<comment type="caution">
    <text evidence="6">The sequence shown here is derived from an EMBL/GenBank/DDBJ whole genome shotgun (WGS) entry which is preliminary data.</text>
</comment>
<keyword evidence="3 4" id="KW-0786">Thiamine pyrophosphate</keyword>
<dbReference type="InterPro" id="IPR017596">
    <property type="entry name" value="PdhA/BkdA"/>
</dbReference>
<dbReference type="Gene3D" id="3.40.50.970">
    <property type="match status" value="1"/>
</dbReference>
<dbReference type="NCBIfam" id="TIGR03181">
    <property type="entry name" value="PDH_E1_alph_x"/>
    <property type="match status" value="1"/>
</dbReference>
<dbReference type="GO" id="GO:0009083">
    <property type="term" value="P:branched-chain amino acid catabolic process"/>
    <property type="evidence" value="ECO:0007669"/>
    <property type="project" value="TreeGrafter"/>
</dbReference>